<evidence type="ECO:0000256" key="1">
    <source>
        <dbReference type="SAM" id="Phobius"/>
    </source>
</evidence>
<dbReference type="AlphaFoldDB" id="A1BEP2"/>
<accession>A1BEP2</accession>
<evidence type="ECO:0000313" key="3">
    <source>
        <dbReference type="Proteomes" id="UP000008701"/>
    </source>
</evidence>
<dbReference type="HOGENOM" id="CLU_1616061_0_0_10"/>
<keyword evidence="1" id="KW-0472">Membrane</keyword>
<evidence type="ECO:0008006" key="4">
    <source>
        <dbReference type="Google" id="ProtNLM"/>
    </source>
</evidence>
<sequence length="163" mass="17707" precursor="true">MTKKIPITIVLLVITCLLQLFGLSRLVIFSLTVDAVTIFLAVVSVIFGQRIGMTFGFGAGFFIGFFTGHPGLEILVRTMEGFVAGYCSVPPDSHATSKQKSRKLYLAVVLAIFAGNIIFALGINPLALPFGYRVFLLGGVEAILSLAITFVLNRFFLKKLLSE</sequence>
<feature type="transmembrane region" description="Helical" evidence="1">
    <location>
        <begin position="135"/>
        <end position="157"/>
    </location>
</feature>
<evidence type="ECO:0000313" key="2">
    <source>
        <dbReference type="EMBL" id="ABL64869.1"/>
    </source>
</evidence>
<reference evidence="2 3" key="1">
    <citation type="submission" date="2006-12" db="EMBL/GenBank/DDBJ databases">
        <title>Complete sequence of Chlorobium phaeobacteroides DSM 266.</title>
        <authorList>
            <consortium name="US DOE Joint Genome Institute"/>
            <person name="Copeland A."/>
            <person name="Lucas S."/>
            <person name="Lapidus A."/>
            <person name="Barry K."/>
            <person name="Detter J.C."/>
            <person name="Glavina del Rio T."/>
            <person name="Hammon N."/>
            <person name="Israni S."/>
            <person name="Pitluck S."/>
            <person name="Goltsman E."/>
            <person name="Schmutz J."/>
            <person name="Larimer F."/>
            <person name="Land M."/>
            <person name="Hauser L."/>
            <person name="Mikhailova N."/>
            <person name="Li T."/>
            <person name="Overmann J."/>
            <person name="Bryant D.A."/>
            <person name="Richardson P."/>
        </authorList>
    </citation>
    <scope>NUCLEOTIDE SEQUENCE [LARGE SCALE GENOMIC DNA]</scope>
    <source>
        <strain evidence="2 3">DSM 266</strain>
    </source>
</reference>
<feature type="transmembrane region" description="Helical" evidence="1">
    <location>
        <begin position="38"/>
        <end position="67"/>
    </location>
</feature>
<keyword evidence="1" id="KW-0812">Transmembrane</keyword>
<gene>
    <name evidence="2" type="ordered locus">Cpha266_0818</name>
</gene>
<dbReference type="RefSeq" id="WP_011744697.1">
    <property type="nucleotide sequence ID" value="NC_008639.1"/>
</dbReference>
<name>A1BEP2_CHLPD</name>
<proteinExistence type="predicted"/>
<dbReference type="KEGG" id="cph:Cpha266_0818"/>
<keyword evidence="3" id="KW-1185">Reference proteome</keyword>
<dbReference type="EMBL" id="CP000492">
    <property type="protein sequence ID" value="ABL64869.1"/>
    <property type="molecule type" value="Genomic_DNA"/>
</dbReference>
<dbReference type="STRING" id="290317.Cpha266_0818"/>
<dbReference type="OrthoDB" id="597763at2"/>
<keyword evidence="1" id="KW-1133">Transmembrane helix</keyword>
<organism evidence="2 3">
    <name type="scientific">Chlorobium phaeobacteroides (strain DSM 266 / SMG 266 / 2430)</name>
    <dbReference type="NCBI Taxonomy" id="290317"/>
    <lineage>
        <taxon>Bacteria</taxon>
        <taxon>Pseudomonadati</taxon>
        <taxon>Chlorobiota</taxon>
        <taxon>Chlorobiia</taxon>
        <taxon>Chlorobiales</taxon>
        <taxon>Chlorobiaceae</taxon>
        <taxon>Chlorobium/Pelodictyon group</taxon>
        <taxon>Chlorobium</taxon>
    </lineage>
</organism>
<dbReference type="Proteomes" id="UP000008701">
    <property type="component" value="Chromosome"/>
</dbReference>
<protein>
    <recommendedName>
        <fullName evidence="4">Rod shape-determining protein MreD</fullName>
    </recommendedName>
</protein>
<feature type="transmembrane region" description="Helical" evidence="1">
    <location>
        <begin position="104"/>
        <end position="123"/>
    </location>
</feature>